<evidence type="ECO:0000256" key="1">
    <source>
        <dbReference type="SAM" id="MobiDB-lite"/>
    </source>
</evidence>
<evidence type="ECO:0000313" key="3">
    <source>
        <dbReference type="Proteomes" id="UP001552479"/>
    </source>
</evidence>
<dbReference type="EMBL" id="JBFASG010000019">
    <property type="protein sequence ID" value="MEV4925090.1"/>
    <property type="molecule type" value="Genomic_DNA"/>
</dbReference>
<name>A0ABV3IXA5_9ACTN</name>
<reference evidence="2 3" key="1">
    <citation type="submission" date="2024-06" db="EMBL/GenBank/DDBJ databases">
        <title>The Natural Products Discovery Center: Release of the First 8490 Sequenced Strains for Exploring Actinobacteria Biosynthetic Diversity.</title>
        <authorList>
            <person name="Kalkreuter E."/>
            <person name="Kautsar S.A."/>
            <person name="Yang D."/>
            <person name="Bader C.D."/>
            <person name="Teijaro C.N."/>
            <person name="Fluegel L."/>
            <person name="Davis C.M."/>
            <person name="Simpson J.R."/>
            <person name="Lauterbach L."/>
            <person name="Steele A.D."/>
            <person name="Gui C."/>
            <person name="Meng S."/>
            <person name="Li G."/>
            <person name="Viehrig K."/>
            <person name="Ye F."/>
            <person name="Su P."/>
            <person name="Kiefer A.F."/>
            <person name="Nichols A."/>
            <person name="Cepeda A.J."/>
            <person name="Yan W."/>
            <person name="Fan B."/>
            <person name="Jiang Y."/>
            <person name="Adhikari A."/>
            <person name="Zheng C.-J."/>
            <person name="Schuster L."/>
            <person name="Cowan T.M."/>
            <person name="Smanski M.J."/>
            <person name="Chevrette M.G."/>
            <person name="De Carvalho L.P.S."/>
            <person name="Shen B."/>
        </authorList>
    </citation>
    <scope>NUCLEOTIDE SEQUENCE [LARGE SCALE GENOMIC DNA]</scope>
    <source>
        <strain evidence="2 3">NPDC053791</strain>
    </source>
</reference>
<dbReference type="Proteomes" id="UP001552479">
    <property type="component" value="Unassembled WGS sequence"/>
</dbReference>
<evidence type="ECO:0000313" key="2">
    <source>
        <dbReference type="EMBL" id="MEV4925090.1"/>
    </source>
</evidence>
<keyword evidence="3" id="KW-1185">Reference proteome</keyword>
<sequence length="92" mass="10079">MRTDPFRGQPDGASDDTATSTREQCATLLVRTHDWLERAIAQAPDVNGLVPLVTQAVHLYRKGEYVQSLRLANGVRQAILLARGVAPGLPTW</sequence>
<feature type="region of interest" description="Disordered" evidence="1">
    <location>
        <begin position="1"/>
        <end position="21"/>
    </location>
</feature>
<protein>
    <submittedName>
        <fullName evidence="2">Uncharacterized protein</fullName>
    </submittedName>
</protein>
<proteinExistence type="predicted"/>
<accession>A0ABV3IXA5</accession>
<comment type="caution">
    <text evidence="2">The sequence shown here is derived from an EMBL/GenBank/DDBJ whole genome shotgun (WGS) entry which is preliminary data.</text>
</comment>
<gene>
    <name evidence="2" type="ORF">AB0L03_20010</name>
</gene>
<dbReference type="RefSeq" id="WP_366088918.1">
    <property type="nucleotide sequence ID" value="NZ_JBFASG010000019.1"/>
</dbReference>
<organism evidence="2 3">
    <name type="scientific">Streptomyces roseoverticillatus</name>
    <dbReference type="NCBI Taxonomy" id="66429"/>
    <lineage>
        <taxon>Bacteria</taxon>
        <taxon>Bacillati</taxon>
        <taxon>Actinomycetota</taxon>
        <taxon>Actinomycetes</taxon>
        <taxon>Kitasatosporales</taxon>
        <taxon>Streptomycetaceae</taxon>
        <taxon>Streptomyces</taxon>
    </lineage>
</organism>